<dbReference type="SMART" id="SM00254">
    <property type="entry name" value="ShKT"/>
    <property type="match status" value="3"/>
</dbReference>
<feature type="disulfide bond" evidence="1">
    <location>
        <begin position="176"/>
        <end position="210"/>
    </location>
</feature>
<sequence length="211" mass="23108">MKYYCIILFFTILTVLHGCNDVDPDCKDKLKYCNDSNYQPLMKKYCALTCNLCPVITTPSPYGVCVMNECPVGAQCIQNLCIPDTQLTTPSSNCVDYASNCETIKTYCEVPSYIPLMKANCAKTCGYCGSSMATTVKTTTQPSSGPCISGICPAGNTCINSLCYPIPNSKSTPSTCIDYATNCQSLKDYCRNSVYHDIMKEQCAKTCDYCS</sequence>
<dbReference type="RefSeq" id="XP_024509238.1">
    <property type="nucleotide sequence ID" value="XM_024643582.1"/>
</dbReference>
<keyword evidence="1" id="KW-1015">Disulfide bond</keyword>
<evidence type="ECO:0000313" key="6">
    <source>
        <dbReference type="WBParaSite" id="SRAE_2000468000.1"/>
    </source>
</evidence>
<feature type="signal peptide" evidence="2">
    <location>
        <begin position="1"/>
        <end position="18"/>
    </location>
</feature>
<dbReference type="WormBase" id="SRAE_2000468000">
    <property type="protein sequence ID" value="SRP10722"/>
    <property type="gene ID" value="WBGene00264917"/>
</dbReference>
<proteinExistence type="predicted"/>
<feature type="chain" id="PRO_5015031021" evidence="2">
    <location>
        <begin position="19"/>
        <end position="211"/>
    </location>
</feature>
<feature type="domain" description="ShKT" evidence="3">
    <location>
        <begin position="94"/>
        <end position="128"/>
    </location>
</feature>
<dbReference type="Proteomes" id="UP000035682">
    <property type="component" value="Unplaced"/>
</dbReference>
<dbReference type="GeneID" id="36382410"/>
<evidence type="ECO:0000256" key="2">
    <source>
        <dbReference type="SAM" id="SignalP"/>
    </source>
</evidence>
<dbReference type="Pfam" id="PF01549">
    <property type="entry name" value="ShK"/>
    <property type="match status" value="3"/>
</dbReference>
<feature type="domain" description="ShKT" evidence="3">
    <location>
        <begin position="19"/>
        <end position="53"/>
    </location>
</feature>
<dbReference type="InterPro" id="IPR003582">
    <property type="entry name" value="ShKT_dom"/>
</dbReference>
<dbReference type="PANTHER" id="PTHR21724:SF109">
    <property type="entry name" value="SHKT DOMAIN-CONTAINING PROTEIN"/>
    <property type="match status" value="1"/>
</dbReference>
<dbReference type="CTD" id="36382410"/>
<keyword evidence="2" id="KW-0732">Signal</keyword>
<dbReference type="WBParaSite" id="SRAE_2000468000.1">
    <property type="protein sequence ID" value="SRAE_2000468000.1"/>
    <property type="gene ID" value="WBGene00264917"/>
</dbReference>
<evidence type="ECO:0000313" key="7">
    <source>
        <dbReference type="WormBase" id="SRAE_2000468000"/>
    </source>
</evidence>
<evidence type="ECO:0000259" key="3">
    <source>
        <dbReference type="PROSITE" id="PS51670"/>
    </source>
</evidence>
<feature type="disulfide bond" evidence="1">
    <location>
        <begin position="19"/>
        <end position="53"/>
    </location>
</feature>
<feature type="domain" description="ShKT" evidence="3">
    <location>
        <begin position="176"/>
        <end position="210"/>
    </location>
</feature>
<feature type="disulfide bond" evidence="1">
    <location>
        <begin position="94"/>
        <end position="128"/>
    </location>
</feature>
<dbReference type="STRING" id="34506.A0A090LPB9"/>
<comment type="caution">
    <text evidence="1">Lacks conserved residue(s) required for the propagation of feature annotation.</text>
</comment>
<name>A0A090LPB9_STRRB</name>
<dbReference type="OMA" id="RVAYLCN"/>
<evidence type="ECO:0000256" key="1">
    <source>
        <dbReference type="PROSITE-ProRule" id="PRU01005"/>
    </source>
</evidence>
<dbReference type="OrthoDB" id="5863778at2759"/>
<evidence type="ECO:0000313" key="5">
    <source>
        <dbReference type="Proteomes" id="UP000035682"/>
    </source>
</evidence>
<reference evidence="4 5" key="1">
    <citation type="submission" date="2014-09" db="EMBL/GenBank/DDBJ databases">
        <authorList>
            <person name="Martin A.A."/>
        </authorList>
    </citation>
    <scope>NUCLEOTIDE SEQUENCE</scope>
    <source>
        <strain evidence="5">ED321</strain>
        <strain evidence="4">ED321 Heterogonic</strain>
    </source>
</reference>
<gene>
    <name evidence="4 6 7" type="ORF">SRAE_2000468000</name>
</gene>
<protein>
    <submittedName>
        <fullName evidence="4 6">ShKT domain-containing protein</fullName>
    </submittedName>
</protein>
<dbReference type="Gene3D" id="1.10.10.1940">
    <property type="match status" value="2"/>
</dbReference>
<dbReference type="PROSITE" id="PS51670">
    <property type="entry name" value="SHKT"/>
    <property type="match status" value="3"/>
</dbReference>
<dbReference type="PANTHER" id="PTHR21724">
    <property type="entry name" value="SHKT DOMAIN-CONTAINING PROTEIN"/>
    <property type="match status" value="1"/>
</dbReference>
<organism evidence="4">
    <name type="scientific">Strongyloides ratti</name>
    <name type="common">Parasitic roundworm</name>
    <dbReference type="NCBI Taxonomy" id="34506"/>
    <lineage>
        <taxon>Eukaryota</taxon>
        <taxon>Metazoa</taxon>
        <taxon>Ecdysozoa</taxon>
        <taxon>Nematoda</taxon>
        <taxon>Chromadorea</taxon>
        <taxon>Rhabditida</taxon>
        <taxon>Tylenchina</taxon>
        <taxon>Panagrolaimomorpha</taxon>
        <taxon>Strongyloidoidea</taxon>
        <taxon>Strongyloididae</taxon>
        <taxon>Strongyloides</taxon>
    </lineage>
</organism>
<dbReference type="EMBL" id="LN609529">
    <property type="protein sequence ID" value="CEF70039.1"/>
    <property type="molecule type" value="Genomic_DNA"/>
</dbReference>
<evidence type="ECO:0000313" key="4">
    <source>
        <dbReference type="EMBL" id="CEF70039.1"/>
    </source>
</evidence>
<dbReference type="AlphaFoldDB" id="A0A090LPB9"/>
<reference evidence="6" key="2">
    <citation type="submission" date="2020-12" db="UniProtKB">
        <authorList>
            <consortium name="WormBaseParasite"/>
        </authorList>
    </citation>
    <scope>IDENTIFICATION</scope>
</reference>
<accession>A0A090LPB9</accession>
<dbReference type="Gene3D" id="1.10.10.1870">
    <property type="entry name" value="ShTK domain-like"/>
    <property type="match status" value="1"/>
</dbReference>
<keyword evidence="5" id="KW-1185">Reference proteome</keyword>